<dbReference type="Gene3D" id="3.60.10.10">
    <property type="entry name" value="Endonuclease/exonuclease/phosphatase"/>
    <property type="match status" value="1"/>
</dbReference>
<dbReference type="InterPro" id="IPR036691">
    <property type="entry name" value="Endo/exonu/phosph_ase_sf"/>
</dbReference>
<dbReference type="OrthoDB" id="62798at2759"/>
<gene>
    <name evidence="5" type="primary">LOC111015654</name>
</gene>
<protein>
    <submittedName>
        <fullName evidence="5">Type IV inositol polyphosphate 5-phosphatase 9 isoform X1</fullName>
    </submittedName>
</protein>
<dbReference type="GO" id="GO:0004439">
    <property type="term" value="F:phosphatidylinositol-4,5-bisphosphate 5-phosphatase activity"/>
    <property type="evidence" value="ECO:0007669"/>
    <property type="project" value="TreeGrafter"/>
</dbReference>
<dbReference type="KEGG" id="mcha:111015654"/>
<proteinExistence type="inferred from homology"/>
<dbReference type="SUPFAM" id="SSF56219">
    <property type="entry name" value="DNase I-like"/>
    <property type="match status" value="1"/>
</dbReference>
<feature type="domain" description="Inositol polyphosphate-related phosphatase" evidence="3">
    <location>
        <begin position="64"/>
        <end position="374"/>
    </location>
</feature>
<keyword evidence="4" id="KW-1185">Reference proteome</keyword>
<evidence type="ECO:0000313" key="5">
    <source>
        <dbReference type="RefSeq" id="XP_022146437.1"/>
    </source>
</evidence>
<dbReference type="PANTHER" id="PTHR45666:SF18">
    <property type="entry name" value="TYPE IV INOSITOL POLYPHOSPHATE 5-PHOSPHATASE 9"/>
    <property type="match status" value="1"/>
</dbReference>
<dbReference type="RefSeq" id="XP_022146437.1">
    <property type="nucleotide sequence ID" value="XM_022290745.1"/>
</dbReference>
<keyword evidence="2" id="KW-0378">Hydrolase</keyword>
<evidence type="ECO:0000256" key="1">
    <source>
        <dbReference type="ARBA" id="ARBA00010768"/>
    </source>
</evidence>
<accession>A0A6J1CZK6</accession>
<evidence type="ECO:0000256" key="2">
    <source>
        <dbReference type="ARBA" id="ARBA00022801"/>
    </source>
</evidence>
<dbReference type="PANTHER" id="PTHR45666">
    <property type="entry name" value="TYPE IV INOSITOL POLYPHOSPHATE 5-PHOSPHATASE 9"/>
    <property type="match status" value="1"/>
</dbReference>
<name>A0A6J1CZK6_MOMCH</name>
<comment type="similarity">
    <text evidence="1">Belongs to the inositol polyphosphate 5-phosphatase family.</text>
</comment>
<dbReference type="GO" id="GO:0004445">
    <property type="term" value="F:inositol-polyphosphate 5-phosphatase activity"/>
    <property type="evidence" value="ECO:0007669"/>
    <property type="project" value="InterPro"/>
</dbReference>
<evidence type="ECO:0000259" key="3">
    <source>
        <dbReference type="SMART" id="SM00128"/>
    </source>
</evidence>
<dbReference type="GeneID" id="111015654"/>
<dbReference type="SMART" id="SM00128">
    <property type="entry name" value="IPPc"/>
    <property type="match status" value="1"/>
</dbReference>
<reference evidence="5" key="1">
    <citation type="submission" date="2025-08" db="UniProtKB">
        <authorList>
            <consortium name="RefSeq"/>
        </authorList>
    </citation>
    <scope>IDENTIFICATION</scope>
    <source>
        <strain evidence="5">OHB3-1</strain>
    </source>
</reference>
<dbReference type="AlphaFoldDB" id="A0A6J1CZK6"/>
<dbReference type="Pfam" id="PF22669">
    <property type="entry name" value="Exo_endo_phos2"/>
    <property type="match status" value="1"/>
</dbReference>
<evidence type="ECO:0000313" key="4">
    <source>
        <dbReference type="Proteomes" id="UP000504603"/>
    </source>
</evidence>
<dbReference type="InterPro" id="IPR000300">
    <property type="entry name" value="IPPc"/>
</dbReference>
<dbReference type="GO" id="GO:0034485">
    <property type="term" value="F:phosphatidylinositol-3,4,5-trisphosphate 5-phosphatase activity"/>
    <property type="evidence" value="ECO:0007669"/>
    <property type="project" value="TreeGrafter"/>
</dbReference>
<dbReference type="InterPro" id="IPR045849">
    <property type="entry name" value="IP5P_plant"/>
</dbReference>
<organism evidence="4 5">
    <name type="scientific">Momordica charantia</name>
    <name type="common">Bitter gourd</name>
    <name type="synonym">Balsam pear</name>
    <dbReference type="NCBI Taxonomy" id="3673"/>
    <lineage>
        <taxon>Eukaryota</taxon>
        <taxon>Viridiplantae</taxon>
        <taxon>Streptophyta</taxon>
        <taxon>Embryophyta</taxon>
        <taxon>Tracheophyta</taxon>
        <taxon>Spermatophyta</taxon>
        <taxon>Magnoliopsida</taxon>
        <taxon>eudicotyledons</taxon>
        <taxon>Gunneridae</taxon>
        <taxon>Pentapetalae</taxon>
        <taxon>rosids</taxon>
        <taxon>fabids</taxon>
        <taxon>Cucurbitales</taxon>
        <taxon>Cucurbitaceae</taxon>
        <taxon>Momordiceae</taxon>
        <taxon>Momordica</taxon>
    </lineage>
</organism>
<sequence length="430" mass="48931">MAGKHGEVMWPRLVANKILKKRLGSNNFVADIPSNNNSEANLLEIPIFAQSSSVPNAFYKPPIHTYKVFVSTWNVGGVAPSQDLDMEDWLDISCDIYVFGFQEIVPLKASNVFGSENRKICTKWNSMIREALKKKVRQNFKCIISKQMVGIMISIWVRSELHPFIRNPSVCCIGCGIMGCLGNKGSVSVRFRLHETSFCFVCTHLASGGKEGDEKNRNENVCDILCRTKFPKGPSLDLPKKILHHDRVILLGDLNYRVSLPEATTRFLVEIKDWDTLLQNDQLRMEMMNGQVLEGWQEGNIKFGPTYKYCPNSEVYYGTLNGLKAEKRRAPAWCDRIIWNGNGLKQVSYNRGESKLSDHRPVMAIFTTQVETLTNLKTLQSFFLSNRFDHVNHSGSSLVHEDDSDDDNNEMFSTVDFVYDNKSTFPNYLK</sequence>
<dbReference type="GO" id="GO:0046856">
    <property type="term" value="P:phosphatidylinositol dephosphorylation"/>
    <property type="evidence" value="ECO:0007669"/>
    <property type="project" value="InterPro"/>
</dbReference>
<dbReference type="Proteomes" id="UP000504603">
    <property type="component" value="Unplaced"/>
</dbReference>